<comment type="caution">
    <text evidence="1">The sequence shown here is derived from an EMBL/GenBank/DDBJ whole genome shotgun (WGS) entry which is preliminary data.</text>
</comment>
<sequence>MKNKLINHIDSEFIDKLPINVFFVEGKENQPIKNIDLAFVASDFHQTQKMRCNSFYKPAFI</sequence>
<evidence type="ECO:0000313" key="1">
    <source>
        <dbReference type="EMBL" id="MFB9095905.1"/>
    </source>
</evidence>
<reference evidence="1 2" key="1">
    <citation type="submission" date="2024-09" db="EMBL/GenBank/DDBJ databases">
        <authorList>
            <person name="Sun Q."/>
            <person name="Mori K."/>
        </authorList>
    </citation>
    <scope>NUCLEOTIDE SEQUENCE [LARGE SCALE GENOMIC DNA]</scope>
    <source>
        <strain evidence="1 2">CECT 7955</strain>
    </source>
</reference>
<accession>A0ABV5GLY8</accession>
<name>A0ABV5GLY8_9FLAO</name>
<gene>
    <name evidence="1" type="ORF">ACFFVF_05215</name>
</gene>
<protein>
    <submittedName>
        <fullName evidence="1">Uncharacterized protein</fullName>
    </submittedName>
</protein>
<dbReference type="EMBL" id="JBHMEY010000012">
    <property type="protein sequence ID" value="MFB9095905.1"/>
    <property type="molecule type" value="Genomic_DNA"/>
</dbReference>
<dbReference type="RefSeq" id="WP_236457474.1">
    <property type="nucleotide sequence ID" value="NZ_CBCSGE010000006.1"/>
</dbReference>
<keyword evidence="2" id="KW-1185">Reference proteome</keyword>
<dbReference type="Proteomes" id="UP001589607">
    <property type="component" value="Unassembled WGS sequence"/>
</dbReference>
<organism evidence="1 2">
    <name type="scientific">Flavobacterium jumunjinense</name>
    <dbReference type="NCBI Taxonomy" id="998845"/>
    <lineage>
        <taxon>Bacteria</taxon>
        <taxon>Pseudomonadati</taxon>
        <taxon>Bacteroidota</taxon>
        <taxon>Flavobacteriia</taxon>
        <taxon>Flavobacteriales</taxon>
        <taxon>Flavobacteriaceae</taxon>
        <taxon>Flavobacterium</taxon>
    </lineage>
</organism>
<evidence type="ECO:0000313" key="2">
    <source>
        <dbReference type="Proteomes" id="UP001589607"/>
    </source>
</evidence>
<proteinExistence type="predicted"/>